<proteinExistence type="inferred from homology"/>
<comment type="similarity">
    <text evidence="2 9">Belongs to the resistance-nodulation-cell division (RND) (TC 2.A.6) family.</text>
</comment>
<feature type="transmembrane region" description="Helical" evidence="9">
    <location>
        <begin position="471"/>
        <end position="498"/>
    </location>
</feature>
<evidence type="ECO:0000256" key="9">
    <source>
        <dbReference type="RuleBase" id="RU364070"/>
    </source>
</evidence>
<dbReference type="GO" id="GO:0042910">
    <property type="term" value="F:xenobiotic transmembrane transporter activity"/>
    <property type="evidence" value="ECO:0007669"/>
    <property type="project" value="TreeGrafter"/>
</dbReference>
<dbReference type="SUPFAM" id="SSF82866">
    <property type="entry name" value="Multidrug efflux transporter AcrB transmembrane domain"/>
    <property type="match status" value="2"/>
</dbReference>
<dbReference type="NCBIfam" id="NF000282">
    <property type="entry name" value="RND_permease_1"/>
    <property type="match status" value="1"/>
</dbReference>
<dbReference type="GO" id="GO:0009636">
    <property type="term" value="P:response to toxic substance"/>
    <property type="evidence" value="ECO:0007669"/>
    <property type="project" value="UniProtKB-ARBA"/>
</dbReference>
<comment type="caution">
    <text evidence="9">Lacks conserved residue(s) required for the propagation of feature annotation.</text>
</comment>
<reference evidence="11 12" key="1">
    <citation type="submission" date="2016-11" db="EMBL/GenBank/DDBJ databases">
        <authorList>
            <person name="Jaros S."/>
            <person name="Januszkiewicz K."/>
            <person name="Wedrychowicz H."/>
        </authorList>
    </citation>
    <scope>NUCLEOTIDE SEQUENCE [LARGE SCALE GENOMIC DNA]</scope>
    <source>
        <strain evidence="11 12">CGMCC 1.7049</strain>
    </source>
</reference>
<comment type="subcellular location">
    <subcellularLocation>
        <location evidence="1 9">Cell inner membrane</location>
        <topology evidence="1 9">Multi-pass membrane protein</topology>
    </subcellularLocation>
</comment>
<dbReference type="AlphaFoldDB" id="A0A1M5NWK0"/>
<feature type="transmembrane region" description="Helical" evidence="9">
    <location>
        <begin position="367"/>
        <end position="391"/>
    </location>
</feature>
<evidence type="ECO:0000313" key="12">
    <source>
        <dbReference type="Proteomes" id="UP000199758"/>
    </source>
</evidence>
<feature type="transmembrane region" description="Helical" evidence="9">
    <location>
        <begin position="873"/>
        <end position="892"/>
    </location>
</feature>
<feature type="transmembrane region" description="Helical" evidence="9">
    <location>
        <begin position="899"/>
        <end position="919"/>
    </location>
</feature>
<dbReference type="RefSeq" id="WP_072896880.1">
    <property type="nucleotide sequence ID" value="NZ_FQWZ01000004.1"/>
</dbReference>
<dbReference type="GO" id="GO:0015562">
    <property type="term" value="F:efflux transmembrane transporter activity"/>
    <property type="evidence" value="ECO:0007669"/>
    <property type="project" value="InterPro"/>
</dbReference>
<evidence type="ECO:0000256" key="7">
    <source>
        <dbReference type="ARBA" id="ARBA00022989"/>
    </source>
</evidence>
<dbReference type="STRING" id="490188.SAMN04488068_1897"/>
<feature type="domain" description="SSD" evidence="10">
    <location>
        <begin position="370"/>
        <end position="496"/>
    </location>
</feature>
<dbReference type="Gene3D" id="1.20.1640.10">
    <property type="entry name" value="Multidrug efflux transporter AcrB transmembrane domain"/>
    <property type="match status" value="2"/>
</dbReference>
<feature type="transmembrane region" description="Helical" evidence="9">
    <location>
        <begin position="1002"/>
        <end position="1028"/>
    </location>
</feature>
<dbReference type="FunFam" id="1.20.1640.10:FF:000001">
    <property type="entry name" value="Efflux pump membrane transporter"/>
    <property type="match status" value="1"/>
</dbReference>
<dbReference type="SUPFAM" id="SSF82693">
    <property type="entry name" value="Multidrug efflux transporter AcrB pore domain, PN1, PN2, PC1 and PC2 subdomains"/>
    <property type="match status" value="4"/>
</dbReference>
<feature type="transmembrane region" description="Helical" evidence="9">
    <location>
        <begin position="439"/>
        <end position="459"/>
    </location>
</feature>
<keyword evidence="12" id="KW-1185">Reference proteome</keyword>
<dbReference type="PANTHER" id="PTHR32063:SF11">
    <property type="entry name" value="CATION OR DRUG EFFLUX SYSTEM PROTEIN"/>
    <property type="match status" value="1"/>
</dbReference>
<dbReference type="InterPro" id="IPR000731">
    <property type="entry name" value="SSD"/>
</dbReference>
<dbReference type="NCBIfam" id="TIGR00915">
    <property type="entry name" value="2A0602"/>
    <property type="match status" value="1"/>
</dbReference>
<evidence type="ECO:0000256" key="6">
    <source>
        <dbReference type="ARBA" id="ARBA00022692"/>
    </source>
</evidence>
<feature type="transmembrane region" description="Helical" evidence="9">
    <location>
        <begin position="925"/>
        <end position="949"/>
    </location>
</feature>
<feature type="transmembrane region" description="Helical" evidence="9">
    <location>
        <begin position="341"/>
        <end position="360"/>
    </location>
</feature>
<protein>
    <recommendedName>
        <fullName evidence="9">Efflux pump membrane transporter</fullName>
    </recommendedName>
</protein>
<gene>
    <name evidence="11" type="ORF">SAMN04488068_1897</name>
</gene>
<keyword evidence="8 9" id="KW-0472">Membrane</keyword>
<dbReference type="InterPro" id="IPR027463">
    <property type="entry name" value="AcrB_DN_DC_subdom"/>
</dbReference>
<dbReference type="GO" id="GO:0005886">
    <property type="term" value="C:plasma membrane"/>
    <property type="evidence" value="ECO:0007669"/>
    <property type="project" value="UniProtKB-SubCell"/>
</dbReference>
<dbReference type="Gene3D" id="3.30.70.1430">
    <property type="entry name" value="Multidrug efflux transporter AcrB pore domain"/>
    <property type="match status" value="2"/>
</dbReference>
<accession>A0A1M5NWK0</accession>
<feature type="transmembrane region" description="Helical" evidence="9">
    <location>
        <begin position="540"/>
        <end position="558"/>
    </location>
</feature>
<evidence type="ECO:0000256" key="2">
    <source>
        <dbReference type="ARBA" id="ARBA00010942"/>
    </source>
</evidence>
<dbReference type="Gene3D" id="3.30.2090.10">
    <property type="entry name" value="Multidrug efflux transporter AcrB TolC docking domain, DN and DC subdomains"/>
    <property type="match status" value="2"/>
</dbReference>
<feature type="transmembrane region" description="Helical" evidence="9">
    <location>
        <begin position="974"/>
        <end position="996"/>
    </location>
</feature>
<dbReference type="InterPro" id="IPR004764">
    <property type="entry name" value="MdtF-like"/>
</dbReference>
<dbReference type="OrthoDB" id="9757904at2"/>
<evidence type="ECO:0000259" key="10">
    <source>
        <dbReference type="PROSITE" id="PS50156"/>
    </source>
</evidence>
<dbReference type="Proteomes" id="UP000199758">
    <property type="component" value="Unassembled WGS sequence"/>
</dbReference>
<keyword evidence="5 9" id="KW-0997">Cell inner membrane</keyword>
<dbReference type="Gene3D" id="3.30.70.1320">
    <property type="entry name" value="Multidrug efflux transporter AcrB pore domain like"/>
    <property type="match status" value="1"/>
</dbReference>
<dbReference type="Pfam" id="PF00873">
    <property type="entry name" value="ACR_tran"/>
    <property type="match status" value="1"/>
</dbReference>
<dbReference type="FunFam" id="3.30.70.1430:FF:000001">
    <property type="entry name" value="Efflux pump membrane transporter"/>
    <property type="match status" value="1"/>
</dbReference>
<dbReference type="SUPFAM" id="SSF82714">
    <property type="entry name" value="Multidrug efflux transporter AcrB TolC docking domain, DN and DC subdomains"/>
    <property type="match status" value="2"/>
</dbReference>
<keyword evidence="3 9" id="KW-0813">Transport</keyword>
<keyword evidence="4" id="KW-1003">Cell membrane</keyword>
<sequence>MVNFFIDRPIFATVLSIIITLAGAIALSQLPIARFPPITPPSVVVSASFPGADASTVEASVAAPIEQQVNGVRNMLYMNSKSANDGSYSLNITFDIGTDQDLAAVDVQNRLSIAQRQLPTDVTRAGVSVFKRQPQVLMITALRASDPRYDYLFLSNYATLNVYDALARIPGVGQVVVLGARDYGMRVWLDPDRMARLGITTQDINAALTEQNVVAPAGAIGAEPIPKGQQKQYSVRVQGRLSNPAEYENIVLRSRSDGSVVHLKDVARIELGATDYGRSSLLNGTPVAMIAVYQLPDANALDVARRVRAAMADLSKTFPQGIDYVVPFDTTLFVTESVREVQHTFVEAVLLVLLVVFVFLENWRATLIPMLAVPVSLIGTFSVFVALGFSINTLTLFALVLAIGLVVDDAIVVVEAVTEKMVEHKMPAREATRAAMKDVTGPVIAIALVLSAVFIPVAFLPGLTGQFYRQFALTLSVSVLLSALVALTFTPALCALLLKPPPEQPSRSPLGRFFGAFNRGFARVTQRYSRSVRFAIRRSVIALTVFAALTLAALWLLMARPTGFLPDEDQGYLIMAVNLPPAATQQRTQAVVEQARQIISAQQETLNMVSLVSFNLLTGVNSANNATIFVTLKPWSERSGPDQSSTALVKRLSGALSQIQDANFIVLNPPSIPGIGAAGGFEFVLEDRSGGDIRNFNSVLQQFLGDAAKRPELTRVFSQYNANSPQIEYVIDRERAKTLGIPLSDIFGSLQTFLGGSYVNDFNLYGRTFRVTAQAEGEFRATPEAVNHLYVRSSTGHMVPLSTLVSIKTNSTSEYIERYNVFRAATINGSAAPGYSSGEAVAVMEQLAQTLPAGFTFDWTGVTYQEKKSGGQAPYIFGLALLFVFLVLAAQYESWAVPFAVLLGIPFAVFGAYLGLTVRGMANDIYAQIGLVMLIGLAAKNAILIVEFAKLAHERGMPLVEAAIEGSRLRLRPILMTSLAFILGTLPLVIATGAGAGARQVLGTAVVFGMLAATLIGIFITPVFYVLIQGLSERMRRRPRGPSLGTDSGSVA</sequence>
<evidence type="ECO:0000256" key="5">
    <source>
        <dbReference type="ARBA" id="ARBA00022519"/>
    </source>
</evidence>
<dbReference type="PRINTS" id="PR00702">
    <property type="entry name" value="ACRIFLAVINRP"/>
</dbReference>
<evidence type="ECO:0000313" key="11">
    <source>
        <dbReference type="EMBL" id="SHG93835.1"/>
    </source>
</evidence>
<dbReference type="InterPro" id="IPR001036">
    <property type="entry name" value="Acrflvin-R"/>
</dbReference>
<feature type="transmembrane region" description="Helical" evidence="9">
    <location>
        <begin position="397"/>
        <end position="418"/>
    </location>
</feature>
<dbReference type="EMBL" id="FQWZ01000004">
    <property type="protein sequence ID" value="SHG93835.1"/>
    <property type="molecule type" value="Genomic_DNA"/>
</dbReference>
<evidence type="ECO:0000256" key="1">
    <source>
        <dbReference type="ARBA" id="ARBA00004429"/>
    </source>
</evidence>
<name>A0A1M5NWK0_9GAMM</name>
<organism evidence="11 12">
    <name type="scientific">Hydrocarboniphaga daqingensis</name>
    <dbReference type="NCBI Taxonomy" id="490188"/>
    <lineage>
        <taxon>Bacteria</taxon>
        <taxon>Pseudomonadati</taxon>
        <taxon>Pseudomonadota</taxon>
        <taxon>Gammaproteobacteria</taxon>
        <taxon>Nevskiales</taxon>
        <taxon>Nevskiaceae</taxon>
        <taxon>Hydrocarboniphaga</taxon>
    </lineage>
</organism>
<evidence type="ECO:0000256" key="8">
    <source>
        <dbReference type="ARBA" id="ARBA00023136"/>
    </source>
</evidence>
<dbReference type="PANTHER" id="PTHR32063">
    <property type="match status" value="1"/>
</dbReference>
<evidence type="ECO:0000256" key="3">
    <source>
        <dbReference type="ARBA" id="ARBA00022448"/>
    </source>
</evidence>
<dbReference type="PROSITE" id="PS50156">
    <property type="entry name" value="SSD"/>
    <property type="match status" value="1"/>
</dbReference>
<evidence type="ECO:0000256" key="4">
    <source>
        <dbReference type="ARBA" id="ARBA00022475"/>
    </source>
</evidence>
<keyword evidence="6 9" id="KW-0812">Transmembrane</keyword>
<keyword evidence="7 9" id="KW-1133">Transmembrane helix</keyword>
<dbReference type="Gene3D" id="3.30.70.1440">
    <property type="entry name" value="Multidrug efflux transporter AcrB pore domain"/>
    <property type="match status" value="1"/>
</dbReference>